<evidence type="ECO:0000256" key="2">
    <source>
        <dbReference type="ARBA" id="ARBA00022737"/>
    </source>
</evidence>
<evidence type="ECO:0000259" key="5">
    <source>
        <dbReference type="SMART" id="SM00237"/>
    </source>
</evidence>
<dbReference type="Gene3D" id="2.60.40.2030">
    <property type="match status" value="1"/>
</dbReference>
<keyword evidence="4" id="KW-0406">Ion transport</keyword>
<organism evidence="6 7">
    <name type="scientific">Candidatus Thiomargarita nelsonii</name>
    <dbReference type="NCBI Taxonomy" id="1003181"/>
    <lineage>
        <taxon>Bacteria</taxon>
        <taxon>Pseudomonadati</taxon>
        <taxon>Pseudomonadota</taxon>
        <taxon>Gammaproteobacteria</taxon>
        <taxon>Thiotrichales</taxon>
        <taxon>Thiotrichaceae</taxon>
        <taxon>Thiomargarita</taxon>
    </lineage>
</organism>
<reference evidence="6 7" key="1">
    <citation type="submission" date="2016-05" db="EMBL/GenBank/DDBJ databases">
        <title>Single-cell genome of chain-forming Candidatus Thiomargarita nelsonii and comparison to other large sulfur-oxidizing bacteria.</title>
        <authorList>
            <person name="Winkel M."/>
            <person name="Salman V."/>
            <person name="Woyke T."/>
            <person name="Schulz-Vogt H."/>
            <person name="Richter M."/>
            <person name="Flood B."/>
            <person name="Bailey J."/>
            <person name="Amann R."/>
            <person name="Mussmann M."/>
        </authorList>
    </citation>
    <scope>NUCLEOTIDE SEQUENCE [LARGE SCALE GENOMIC DNA]</scope>
    <source>
        <strain evidence="6 7">THI036</strain>
    </source>
</reference>
<dbReference type="Proteomes" id="UP000076962">
    <property type="component" value="Unassembled WGS sequence"/>
</dbReference>
<dbReference type="SMART" id="SM00237">
    <property type="entry name" value="Calx_beta"/>
    <property type="match status" value="1"/>
</dbReference>
<dbReference type="PATRIC" id="fig|1003181.4.peg.6992"/>
<keyword evidence="3" id="KW-0106">Calcium</keyword>
<dbReference type="SUPFAM" id="SSF69318">
    <property type="entry name" value="Integrin alpha N-terminal domain"/>
    <property type="match status" value="1"/>
</dbReference>
<dbReference type="Pfam" id="PF03160">
    <property type="entry name" value="Calx-beta"/>
    <property type="match status" value="1"/>
</dbReference>
<feature type="domain" description="Calx-beta" evidence="5">
    <location>
        <begin position="14"/>
        <end position="114"/>
    </location>
</feature>
<dbReference type="PANTHER" id="PTHR11878:SF65">
    <property type="entry name" value="NA_CA-EXCHANGE PROTEIN, ISOFORM G"/>
    <property type="match status" value="1"/>
</dbReference>
<dbReference type="InterPro" id="IPR028994">
    <property type="entry name" value="Integrin_alpha_N"/>
</dbReference>
<dbReference type="InterPro" id="IPR038081">
    <property type="entry name" value="CalX-like_sf"/>
</dbReference>
<evidence type="ECO:0000313" key="7">
    <source>
        <dbReference type="Proteomes" id="UP000076962"/>
    </source>
</evidence>
<dbReference type="InterPro" id="IPR051171">
    <property type="entry name" value="CaCA"/>
</dbReference>
<keyword evidence="7" id="KW-1185">Reference proteome</keyword>
<comment type="caution">
    <text evidence="6">The sequence shown here is derived from an EMBL/GenBank/DDBJ whole genome shotgun (WGS) entry which is preliminary data.</text>
</comment>
<keyword evidence="6" id="KW-0401">Integrin</keyword>
<accession>A0A176RTP8</accession>
<dbReference type="InterPro" id="IPR003644">
    <property type="entry name" value="Calx_beta"/>
</dbReference>
<dbReference type="GO" id="GO:0007229">
    <property type="term" value="P:integrin-mediated signaling pathway"/>
    <property type="evidence" value="ECO:0007669"/>
    <property type="project" value="UniProtKB-KW"/>
</dbReference>
<dbReference type="SUPFAM" id="SSF141072">
    <property type="entry name" value="CalX-like"/>
    <property type="match status" value="1"/>
</dbReference>
<keyword evidence="2" id="KW-0677">Repeat</keyword>
<keyword evidence="4" id="KW-0813">Transport</keyword>
<proteinExistence type="predicted"/>
<dbReference type="Pfam" id="PF12721">
    <property type="entry name" value="RHIM"/>
    <property type="match status" value="4"/>
</dbReference>
<dbReference type="EMBL" id="LUTY01002941">
    <property type="protein sequence ID" value="OAD19111.1"/>
    <property type="molecule type" value="Genomic_DNA"/>
</dbReference>
<sequence length="591" mass="63685">MQTANELGNGLWSTTLNFRIETSSGILQFSADNYTVNEGEATATITVTRTGGTAGTVSVDYASTDDSAIAGSDYTAVLDTLNWADGEATAKTFTVNIIDDSTVEDQERLYLSLGNVTGGAAIGNPNTAALTITDNDSLDDPSVSNVQVNPTSVQAGDTQTVSWQSNNQAWYFFYLYDLNDQPVNTNAFLSADCQAGGSDGSDGCLGQENPSTNTSDSWIIPMQLAAGSYKIKVAVWNSSSQSAGALSEAFTLSGGTLDTLLIDFGTQYGIWLRVNNSTWVQLHTLSPESMVTGDIDVNGQDEVIIDFGETYGIWLRMNNSTWVQLHTLSPESMVTGDIDGGGQDDVIIDFGEPYGIWVLMNNSSWIQLHTLSPESLVTGDIDGGGQDEVIIDFGETYGIWVRMNNSSWVQLHTLSPESMVTGDIDNSGQDEVIIDFGSLYGIWLMMNNSNWVQLHTLSPESMVTGDIDGGGQDDVIIDFGSPYGIWSRMNNSSWVQLHNISPESLVTGDIDGSGQDEVIIDFGASYGIWQWMNNSNWVQLHSLSPEFMVTGNLDGLESDTAISHQAPEDNTMLLPEPIAVPLPKAVTPSGQ</sequence>
<keyword evidence="1" id="KW-0732">Signal</keyword>
<dbReference type="AlphaFoldDB" id="A0A176RTP8"/>
<dbReference type="InterPro" id="IPR025735">
    <property type="entry name" value="RHIM"/>
</dbReference>
<evidence type="ECO:0000256" key="4">
    <source>
        <dbReference type="ARBA" id="ARBA00023065"/>
    </source>
</evidence>
<dbReference type="PANTHER" id="PTHR11878">
    <property type="entry name" value="SODIUM/CALCIUM EXCHANGER"/>
    <property type="match status" value="1"/>
</dbReference>
<evidence type="ECO:0000256" key="1">
    <source>
        <dbReference type="ARBA" id="ARBA00022729"/>
    </source>
</evidence>
<evidence type="ECO:0000313" key="6">
    <source>
        <dbReference type="EMBL" id="OAD19111.1"/>
    </source>
</evidence>
<gene>
    <name evidence="6" type="ORF">THIOM_005271</name>
</gene>
<name>A0A176RTP8_9GAMM</name>
<dbReference type="GO" id="GO:0016020">
    <property type="term" value="C:membrane"/>
    <property type="evidence" value="ECO:0007669"/>
    <property type="project" value="InterPro"/>
</dbReference>
<dbReference type="GO" id="GO:0030001">
    <property type="term" value="P:metal ion transport"/>
    <property type="evidence" value="ECO:0007669"/>
    <property type="project" value="TreeGrafter"/>
</dbReference>
<protein>
    <submittedName>
        <fullName evidence="6">Na-Ca exchanger/integrin-beta4 domain protein</fullName>
    </submittedName>
</protein>
<evidence type="ECO:0000256" key="3">
    <source>
        <dbReference type="ARBA" id="ARBA00022837"/>
    </source>
</evidence>